<dbReference type="Gene3D" id="3.20.20.190">
    <property type="entry name" value="Phosphatidylinositol (PI) phosphodiesterase"/>
    <property type="match status" value="1"/>
</dbReference>
<feature type="domain" description="GP-PDE" evidence="8">
    <location>
        <begin position="43"/>
        <end position="410"/>
    </location>
</feature>
<dbReference type="AlphaFoldDB" id="A0AAU8MTT0"/>
<evidence type="ECO:0000256" key="1">
    <source>
        <dbReference type="ARBA" id="ARBA00007277"/>
    </source>
</evidence>
<keyword evidence="3 7" id="KW-0732">Signal</keyword>
<sequence>MPHCFKLGRPFAALVWLAGAVFAGTPAVTEASPPAVSAAAPRPIVIAHRGASGYRPEHTLEAYRLAIAQGADFIEPDLVATRDGELVVRHENEISGTTDVAAHPEFAARKTTKTIDGEALTGWFTEDFTLAELKTLRAKERIPQIRPGNTRYDGQFRIATLREVIALAREESRDGRSIGIYPETKHPTWFAHEGRHLDGSPIGISLGQKLIDILVAEGFTDPRRVYIQSFEVANLIELKREIMPRAGVDLPLVQLYGDFERDRPYDVVYHLGRGEVPAARYRGLERAIPGGLSADTRYVALTEPAALAWMREHYASGLGPSKSSLLPRAPAPAGGAGLKTRNTGYVHPLLGRALALSLQVHPYTVRAEAPFLSQSANGVDQNALGEALQLYALGVQGLFIDQPDIGVAARDLFLQHSRLPDAGR</sequence>
<feature type="chain" id="PRO_5043840574" description="glycerophosphodiester phosphodiesterase" evidence="7">
    <location>
        <begin position="24"/>
        <end position="424"/>
    </location>
</feature>
<evidence type="ECO:0000256" key="3">
    <source>
        <dbReference type="ARBA" id="ARBA00022729"/>
    </source>
</evidence>
<dbReference type="PANTHER" id="PTHR43620">
    <property type="entry name" value="GLYCEROPHOSPHORYL DIESTER PHOSPHODIESTERASE"/>
    <property type="match status" value="1"/>
</dbReference>
<gene>
    <name evidence="9" type="ORF">ABU614_20110</name>
</gene>
<dbReference type="GO" id="GO:0006629">
    <property type="term" value="P:lipid metabolic process"/>
    <property type="evidence" value="ECO:0007669"/>
    <property type="project" value="InterPro"/>
</dbReference>
<dbReference type="RefSeq" id="WP_363797517.1">
    <property type="nucleotide sequence ID" value="NZ_CP159925.1"/>
</dbReference>
<evidence type="ECO:0000256" key="2">
    <source>
        <dbReference type="ARBA" id="ARBA00012247"/>
    </source>
</evidence>
<protein>
    <recommendedName>
        <fullName evidence="2">glycerophosphodiester phosphodiesterase</fullName>
        <ecNumber evidence="2">3.1.4.46</ecNumber>
    </recommendedName>
</protein>
<dbReference type="EMBL" id="CP159925">
    <property type="protein sequence ID" value="XCO74648.1"/>
    <property type="molecule type" value="Genomic_DNA"/>
</dbReference>
<evidence type="ECO:0000256" key="5">
    <source>
        <dbReference type="ARBA" id="ARBA00022801"/>
    </source>
</evidence>
<keyword evidence="4" id="KW-0319">Glycerol metabolism</keyword>
<evidence type="ECO:0000256" key="6">
    <source>
        <dbReference type="ARBA" id="ARBA00047512"/>
    </source>
</evidence>
<dbReference type="PANTHER" id="PTHR43620:SF7">
    <property type="entry name" value="GLYCEROPHOSPHODIESTER PHOSPHODIESTERASE GDPD5-RELATED"/>
    <property type="match status" value="1"/>
</dbReference>
<dbReference type="GO" id="GO:0006071">
    <property type="term" value="P:glycerol metabolic process"/>
    <property type="evidence" value="ECO:0007669"/>
    <property type="project" value="UniProtKB-KW"/>
</dbReference>
<evidence type="ECO:0000313" key="9">
    <source>
        <dbReference type="EMBL" id="XCO74648.1"/>
    </source>
</evidence>
<evidence type="ECO:0000256" key="7">
    <source>
        <dbReference type="SAM" id="SignalP"/>
    </source>
</evidence>
<dbReference type="InterPro" id="IPR030395">
    <property type="entry name" value="GP_PDE_dom"/>
</dbReference>
<dbReference type="SUPFAM" id="SSF51695">
    <property type="entry name" value="PLC-like phosphodiesterases"/>
    <property type="match status" value="1"/>
</dbReference>
<dbReference type="GO" id="GO:0008889">
    <property type="term" value="F:glycerophosphodiester phosphodiesterase activity"/>
    <property type="evidence" value="ECO:0007669"/>
    <property type="project" value="UniProtKB-EC"/>
</dbReference>
<organism evidence="9">
    <name type="scientific">Lysobacter firmicutimachus</name>
    <dbReference type="NCBI Taxonomy" id="1792846"/>
    <lineage>
        <taxon>Bacteria</taxon>
        <taxon>Pseudomonadati</taxon>
        <taxon>Pseudomonadota</taxon>
        <taxon>Gammaproteobacteria</taxon>
        <taxon>Lysobacterales</taxon>
        <taxon>Lysobacteraceae</taxon>
        <taxon>Lysobacter</taxon>
    </lineage>
</organism>
<accession>A0AAU8MTT0</accession>
<dbReference type="Pfam" id="PF03009">
    <property type="entry name" value="GDPD"/>
    <property type="match status" value="1"/>
</dbReference>
<reference evidence="9" key="1">
    <citation type="submission" date="2024-06" db="EMBL/GenBank/DDBJ databases">
        <authorList>
            <person name="Li S."/>
        </authorList>
    </citation>
    <scope>NUCLEOTIDE SEQUENCE</scope>
    <source>
        <strain evidence="9">SR10</strain>
    </source>
</reference>
<evidence type="ECO:0000256" key="4">
    <source>
        <dbReference type="ARBA" id="ARBA00022798"/>
    </source>
</evidence>
<evidence type="ECO:0000259" key="8">
    <source>
        <dbReference type="PROSITE" id="PS51704"/>
    </source>
</evidence>
<name>A0AAU8MTT0_9GAMM</name>
<comment type="similarity">
    <text evidence="1">Belongs to the glycerophosphoryl diester phosphodiesterase family.</text>
</comment>
<feature type="signal peptide" evidence="7">
    <location>
        <begin position="1"/>
        <end position="23"/>
    </location>
</feature>
<proteinExistence type="inferred from homology"/>
<dbReference type="EC" id="3.1.4.46" evidence="2"/>
<dbReference type="GO" id="GO:0042597">
    <property type="term" value="C:periplasmic space"/>
    <property type="evidence" value="ECO:0007669"/>
    <property type="project" value="TreeGrafter"/>
</dbReference>
<comment type="catalytic activity">
    <reaction evidence="6">
        <text>a sn-glycero-3-phosphodiester + H2O = an alcohol + sn-glycerol 3-phosphate + H(+)</text>
        <dbReference type="Rhea" id="RHEA:12969"/>
        <dbReference type="ChEBI" id="CHEBI:15377"/>
        <dbReference type="ChEBI" id="CHEBI:15378"/>
        <dbReference type="ChEBI" id="CHEBI:30879"/>
        <dbReference type="ChEBI" id="CHEBI:57597"/>
        <dbReference type="ChEBI" id="CHEBI:83408"/>
        <dbReference type="EC" id="3.1.4.46"/>
    </reaction>
</comment>
<keyword evidence="5" id="KW-0378">Hydrolase</keyword>
<dbReference type="PROSITE" id="PS51704">
    <property type="entry name" value="GP_PDE"/>
    <property type="match status" value="1"/>
</dbReference>
<dbReference type="InterPro" id="IPR017946">
    <property type="entry name" value="PLC-like_Pdiesterase_TIM-brl"/>
</dbReference>